<accession>A0A7J7KQW1</accession>
<dbReference type="AlphaFoldDB" id="A0A7J7KQW1"/>
<keyword evidence="4" id="KW-1185">Reference proteome</keyword>
<gene>
    <name evidence="3" type="ORF">EB796_001116</name>
</gene>
<evidence type="ECO:0000256" key="1">
    <source>
        <dbReference type="SAM" id="MobiDB-lite"/>
    </source>
</evidence>
<keyword evidence="2" id="KW-1133">Transmembrane helix</keyword>
<feature type="transmembrane region" description="Helical" evidence="2">
    <location>
        <begin position="108"/>
        <end position="127"/>
    </location>
</feature>
<evidence type="ECO:0000313" key="3">
    <source>
        <dbReference type="EMBL" id="KAF6040576.1"/>
    </source>
</evidence>
<dbReference type="EMBL" id="VXIV02000127">
    <property type="protein sequence ID" value="KAF6040576.1"/>
    <property type="molecule type" value="Genomic_DNA"/>
</dbReference>
<feature type="region of interest" description="Disordered" evidence="1">
    <location>
        <begin position="1"/>
        <end position="27"/>
    </location>
</feature>
<dbReference type="Proteomes" id="UP000593567">
    <property type="component" value="Unassembled WGS sequence"/>
</dbReference>
<protein>
    <submittedName>
        <fullName evidence="3">Uncharacterized protein</fullName>
    </submittedName>
</protein>
<evidence type="ECO:0000256" key="2">
    <source>
        <dbReference type="SAM" id="Phobius"/>
    </source>
</evidence>
<comment type="caution">
    <text evidence="3">The sequence shown here is derived from an EMBL/GenBank/DDBJ whole genome shotgun (WGS) entry which is preliminary data.</text>
</comment>
<proteinExistence type="predicted"/>
<keyword evidence="2" id="KW-0812">Transmembrane</keyword>
<sequence length="133" mass="14985">MEDGEDYSSNESGSFGEKDFDLNDPEKYGYQKLNSYCMSEDSSDNDGDREYYPSANTTCDGNKLVFHHEHDEEIEAAQSLESSLSSTDLGGKIESCSRGMFQTECYSLLNFIGVFIVTLGFSCYQQFFLKLFG</sequence>
<organism evidence="3 4">
    <name type="scientific">Bugula neritina</name>
    <name type="common">Brown bryozoan</name>
    <name type="synonym">Sertularia neritina</name>
    <dbReference type="NCBI Taxonomy" id="10212"/>
    <lineage>
        <taxon>Eukaryota</taxon>
        <taxon>Metazoa</taxon>
        <taxon>Spiralia</taxon>
        <taxon>Lophotrochozoa</taxon>
        <taxon>Bryozoa</taxon>
        <taxon>Gymnolaemata</taxon>
        <taxon>Cheilostomatida</taxon>
        <taxon>Flustrina</taxon>
        <taxon>Buguloidea</taxon>
        <taxon>Bugulidae</taxon>
        <taxon>Bugula</taxon>
    </lineage>
</organism>
<name>A0A7J7KQW1_BUGNE</name>
<reference evidence="3" key="1">
    <citation type="submission" date="2020-06" db="EMBL/GenBank/DDBJ databases">
        <title>Draft genome of Bugula neritina, a colonial animal packing powerful symbionts and potential medicines.</title>
        <authorList>
            <person name="Rayko M."/>
        </authorList>
    </citation>
    <scope>NUCLEOTIDE SEQUENCE [LARGE SCALE GENOMIC DNA]</scope>
    <source>
        <strain evidence="3">Kwan_BN1</strain>
    </source>
</reference>
<keyword evidence="2" id="KW-0472">Membrane</keyword>
<evidence type="ECO:0000313" key="4">
    <source>
        <dbReference type="Proteomes" id="UP000593567"/>
    </source>
</evidence>
<feature type="compositionally biased region" description="Basic and acidic residues" evidence="1">
    <location>
        <begin position="16"/>
        <end position="27"/>
    </location>
</feature>